<dbReference type="EMBL" id="CP045096">
    <property type="protein sequence ID" value="QFR02165.1"/>
    <property type="molecule type" value="Genomic_DNA"/>
</dbReference>
<name>A0A5P8KGN6_9ACTN</name>
<dbReference type="PANTHER" id="PTHR38444">
    <property type="entry name" value="ENTEROBACTIN BIOSYNTHESIS PROTEIN YBDZ"/>
    <property type="match status" value="1"/>
</dbReference>
<dbReference type="SUPFAM" id="SSF160582">
    <property type="entry name" value="MbtH-like"/>
    <property type="match status" value="1"/>
</dbReference>
<dbReference type="Pfam" id="PF03621">
    <property type="entry name" value="MbtH"/>
    <property type="match status" value="1"/>
</dbReference>
<evidence type="ECO:0000259" key="1">
    <source>
        <dbReference type="SMART" id="SM00923"/>
    </source>
</evidence>
<protein>
    <submittedName>
        <fullName evidence="2">MbtH family NRPS accessory protein</fullName>
    </submittedName>
</protein>
<dbReference type="InterPro" id="IPR038020">
    <property type="entry name" value="MbtH-like_sf"/>
</dbReference>
<gene>
    <name evidence="2" type="ORF">F9278_45210</name>
</gene>
<dbReference type="InterPro" id="IPR037407">
    <property type="entry name" value="MLP_fam"/>
</dbReference>
<dbReference type="KEGG" id="sphv:F9278_45210"/>
<dbReference type="InterPro" id="IPR005153">
    <property type="entry name" value="MbtH-like_dom"/>
</dbReference>
<dbReference type="RefSeq" id="WP_152173485.1">
    <property type="nucleotide sequence ID" value="NZ_CP045096.1"/>
</dbReference>
<reference evidence="2 3" key="1">
    <citation type="submission" date="2019-10" db="EMBL/GenBank/DDBJ databases">
        <title>Streptomyces sp. strain GY16 isolated from leaves of Broussonetia papyrifera.</title>
        <authorList>
            <person name="Mo P."/>
        </authorList>
    </citation>
    <scope>NUCLEOTIDE SEQUENCE [LARGE SCALE GENOMIC DNA]</scope>
    <source>
        <strain evidence="2 3">GY16</strain>
    </source>
</reference>
<feature type="domain" description="MbtH-like" evidence="1">
    <location>
        <begin position="4"/>
        <end position="57"/>
    </location>
</feature>
<dbReference type="PANTHER" id="PTHR38444:SF1">
    <property type="entry name" value="ENTEROBACTIN BIOSYNTHESIS PROTEIN YBDZ"/>
    <property type="match status" value="1"/>
</dbReference>
<evidence type="ECO:0000313" key="3">
    <source>
        <dbReference type="Proteomes" id="UP000327294"/>
    </source>
</evidence>
<dbReference type="AlphaFoldDB" id="A0A5P8KGN6"/>
<dbReference type="GO" id="GO:0005829">
    <property type="term" value="C:cytosol"/>
    <property type="evidence" value="ECO:0007669"/>
    <property type="project" value="TreeGrafter"/>
</dbReference>
<proteinExistence type="predicted"/>
<dbReference type="SMART" id="SM00923">
    <property type="entry name" value="MbtH"/>
    <property type="match status" value="1"/>
</dbReference>
<accession>A0A5P8KGN6</accession>
<dbReference type="Gene3D" id="3.90.820.10">
    <property type="entry name" value="Structural Genomics, Unknown Function 30-nov-00 1gh9 Mol_id"/>
    <property type="match status" value="1"/>
</dbReference>
<dbReference type="GO" id="GO:0019290">
    <property type="term" value="P:siderophore biosynthetic process"/>
    <property type="evidence" value="ECO:0007669"/>
    <property type="project" value="TreeGrafter"/>
</dbReference>
<dbReference type="Proteomes" id="UP000327294">
    <property type="component" value="Chromosome"/>
</dbReference>
<evidence type="ECO:0000313" key="2">
    <source>
        <dbReference type="EMBL" id="QFR02165.1"/>
    </source>
</evidence>
<keyword evidence="3" id="KW-1185">Reference proteome</keyword>
<organism evidence="2 3">
    <name type="scientific">Streptomyces phaeolivaceus</name>
    <dbReference type="NCBI Taxonomy" id="2653200"/>
    <lineage>
        <taxon>Bacteria</taxon>
        <taxon>Bacillati</taxon>
        <taxon>Actinomycetota</taxon>
        <taxon>Actinomycetes</taxon>
        <taxon>Kitasatosporales</taxon>
        <taxon>Streptomycetaceae</taxon>
        <taxon>Streptomyces</taxon>
    </lineage>
</organism>
<sequence length="91" mass="10366">MAQNPFDDDNGSFYALINREEQHSLWPTFKPVPAGWSIAYGEPGGRPRQEVLDWIDEHWTDIRPKSLRDHISRYETHNTDKAAGTSDAALA</sequence>